<dbReference type="EMBL" id="CAJJDN010000168">
    <property type="protein sequence ID" value="CAD8126573.1"/>
    <property type="molecule type" value="Genomic_DNA"/>
</dbReference>
<keyword evidence="2" id="KW-1185">Reference proteome</keyword>
<comment type="caution">
    <text evidence="1">The sequence shown here is derived from an EMBL/GenBank/DDBJ whole genome shotgun (WGS) entry which is preliminary data.</text>
</comment>
<accession>A0A8S1RH40</accession>
<evidence type="ECO:0000313" key="2">
    <source>
        <dbReference type="Proteomes" id="UP000692954"/>
    </source>
</evidence>
<sequence>MCLEKNVQFINYNNLKREHLIKTMQNHKFILNEYMTTILNKRVCKKQEDAVNNQIWNKTLNQKTDEIGLCIWIYLEHNMSHRRILAEQWILQFKSSSNKGNKECGKQCTFEKNQLCCMFTKSQLYQNFLSKQQCYQNYLLQIVIDHNGKNQNLELYKCYHLNMLDDLEIIVRFHQHLNLSEEIGKPRSLSFQEQTMIPKQNYRLMRFNSDQIRTTEKKVLMYSVEEEVTFMIDENQIGRVMSQNSDSDYMIQTIEEETDVSEWQVIDHKQQFTTDQKKALSYLKEIRNLFNCKSKHSHQIQLVLEFIE</sequence>
<proteinExistence type="predicted"/>
<dbReference type="Proteomes" id="UP000692954">
    <property type="component" value="Unassembled WGS sequence"/>
</dbReference>
<reference evidence="1" key="1">
    <citation type="submission" date="2021-01" db="EMBL/GenBank/DDBJ databases">
        <authorList>
            <consortium name="Genoscope - CEA"/>
            <person name="William W."/>
        </authorList>
    </citation>
    <scope>NUCLEOTIDE SEQUENCE</scope>
</reference>
<dbReference type="AlphaFoldDB" id="A0A8S1RH40"/>
<organism evidence="1 2">
    <name type="scientific">Paramecium sonneborni</name>
    <dbReference type="NCBI Taxonomy" id="65129"/>
    <lineage>
        <taxon>Eukaryota</taxon>
        <taxon>Sar</taxon>
        <taxon>Alveolata</taxon>
        <taxon>Ciliophora</taxon>
        <taxon>Intramacronucleata</taxon>
        <taxon>Oligohymenophorea</taxon>
        <taxon>Peniculida</taxon>
        <taxon>Parameciidae</taxon>
        <taxon>Paramecium</taxon>
    </lineage>
</organism>
<protein>
    <submittedName>
        <fullName evidence="1">Uncharacterized protein</fullName>
    </submittedName>
</protein>
<evidence type="ECO:0000313" key="1">
    <source>
        <dbReference type="EMBL" id="CAD8126573.1"/>
    </source>
</evidence>
<gene>
    <name evidence="1" type="ORF">PSON_ATCC_30995.1.T1680074</name>
</gene>
<name>A0A8S1RH40_9CILI</name>